<keyword evidence="1" id="KW-1185">Reference proteome</keyword>
<dbReference type="AlphaFoldDB" id="A0A6J1TAP4"/>
<accession>A0A6J1TAP4</accession>
<gene>
    <name evidence="2" type="primary">LOC113213077</name>
</gene>
<organism evidence="1 2">
    <name type="scientific">Frankliniella occidentalis</name>
    <name type="common">Western flower thrips</name>
    <name type="synonym">Euthrips occidentalis</name>
    <dbReference type="NCBI Taxonomy" id="133901"/>
    <lineage>
        <taxon>Eukaryota</taxon>
        <taxon>Metazoa</taxon>
        <taxon>Ecdysozoa</taxon>
        <taxon>Arthropoda</taxon>
        <taxon>Hexapoda</taxon>
        <taxon>Insecta</taxon>
        <taxon>Pterygota</taxon>
        <taxon>Neoptera</taxon>
        <taxon>Paraneoptera</taxon>
        <taxon>Thysanoptera</taxon>
        <taxon>Terebrantia</taxon>
        <taxon>Thripoidea</taxon>
        <taxon>Thripidae</taxon>
        <taxon>Frankliniella</taxon>
    </lineage>
</organism>
<sequence length="160" mass="18105">MTLTFVARSRLSDTELEKKSSAGRHLVYRRMLRPSSNTTMIRTVTAVDQALGVCRDSSVAVYNTCNESNVGFIETFLRVYNCECINCSCDSKIIALVKKCEVVKKFKTLIPEVFVPNVAEYKLTEEYEVVCPTNLQGVCVNMKINDKHYISKPTNTMEVE</sequence>
<evidence type="ECO:0000313" key="2">
    <source>
        <dbReference type="RefSeq" id="XP_026287801.1"/>
    </source>
</evidence>
<proteinExistence type="predicted"/>
<name>A0A6J1TAP4_FRAOC</name>
<protein>
    <submittedName>
        <fullName evidence="2">Uncharacterized protein LOC113213077</fullName>
    </submittedName>
</protein>
<reference evidence="2" key="1">
    <citation type="submission" date="2025-08" db="UniProtKB">
        <authorList>
            <consortium name="RefSeq"/>
        </authorList>
    </citation>
    <scope>IDENTIFICATION</scope>
    <source>
        <tissue evidence="2">Whole organism</tissue>
    </source>
</reference>
<dbReference type="GeneID" id="113213077"/>
<dbReference type="KEGG" id="foc:113213077"/>
<evidence type="ECO:0000313" key="1">
    <source>
        <dbReference type="Proteomes" id="UP000504606"/>
    </source>
</evidence>
<dbReference type="Proteomes" id="UP000504606">
    <property type="component" value="Unplaced"/>
</dbReference>
<dbReference type="RefSeq" id="XP_026287801.1">
    <property type="nucleotide sequence ID" value="XM_026432016.2"/>
</dbReference>